<dbReference type="PANTHER" id="PTHR31232:SF43">
    <property type="entry name" value="S-PROTEIN HOMOLOG 29-RELATED"/>
    <property type="match status" value="1"/>
</dbReference>
<organism evidence="7 8">
    <name type="scientific">Vigna angularis var. angularis</name>
    <dbReference type="NCBI Taxonomy" id="157739"/>
    <lineage>
        <taxon>Eukaryota</taxon>
        <taxon>Viridiplantae</taxon>
        <taxon>Streptophyta</taxon>
        <taxon>Embryophyta</taxon>
        <taxon>Tracheophyta</taxon>
        <taxon>Spermatophyta</taxon>
        <taxon>Magnoliopsida</taxon>
        <taxon>eudicotyledons</taxon>
        <taxon>Gunneridae</taxon>
        <taxon>Pentapetalae</taxon>
        <taxon>rosids</taxon>
        <taxon>fabids</taxon>
        <taxon>Fabales</taxon>
        <taxon>Fabaceae</taxon>
        <taxon>Papilionoideae</taxon>
        <taxon>50 kb inversion clade</taxon>
        <taxon>NPAAA clade</taxon>
        <taxon>indigoferoid/millettioid clade</taxon>
        <taxon>Phaseoleae</taxon>
        <taxon>Vigna</taxon>
    </lineage>
</organism>
<evidence type="ECO:0000256" key="2">
    <source>
        <dbReference type="ARBA" id="ARBA00005581"/>
    </source>
</evidence>
<dbReference type="InterPro" id="IPR010264">
    <property type="entry name" value="Self-incomp_S1"/>
</dbReference>
<evidence type="ECO:0000256" key="3">
    <source>
        <dbReference type="ARBA" id="ARBA00022471"/>
    </source>
</evidence>
<evidence type="ECO:0000313" key="7">
    <source>
        <dbReference type="EMBL" id="BAT83632.1"/>
    </source>
</evidence>
<dbReference type="Pfam" id="PF05938">
    <property type="entry name" value="Self-incomp_S1"/>
    <property type="match status" value="1"/>
</dbReference>
<keyword evidence="5" id="KW-0732">Signal</keyword>
<dbReference type="GO" id="GO:0005576">
    <property type="term" value="C:extracellular region"/>
    <property type="evidence" value="ECO:0007669"/>
    <property type="project" value="UniProtKB-SubCell"/>
</dbReference>
<dbReference type="EMBL" id="AP015037">
    <property type="protein sequence ID" value="BAT83632.1"/>
    <property type="molecule type" value="Genomic_DNA"/>
</dbReference>
<protein>
    <recommendedName>
        <fullName evidence="6">S-protein homolog</fullName>
    </recommendedName>
</protein>
<name>A0A0S3RSR0_PHAAN</name>
<gene>
    <name evidence="7" type="primary">Vigan.04G081400</name>
    <name evidence="7" type="ORF">VIGAN_04081400</name>
</gene>
<dbReference type="GO" id="GO:0060320">
    <property type="term" value="P:rejection of self pollen"/>
    <property type="evidence" value="ECO:0007669"/>
    <property type="project" value="UniProtKB-KW"/>
</dbReference>
<dbReference type="PANTHER" id="PTHR31232">
    <property type="match status" value="1"/>
</dbReference>
<dbReference type="Proteomes" id="UP000291084">
    <property type="component" value="Chromosome 4"/>
</dbReference>
<comment type="subcellular location">
    <subcellularLocation>
        <location evidence="1 6">Secreted</location>
    </subcellularLocation>
</comment>
<evidence type="ECO:0000256" key="4">
    <source>
        <dbReference type="ARBA" id="ARBA00022525"/>
    </source>
</evidence>
<comment type="similarity">
    <text evidence="2 6">Belongs to the plant self-incompatibility (S1) protein family.</text>
</comment>
<evidence type="ECO:0000256" key="5">
    <source>
        <dbReference type="ARBA" id="ARBA00022729"/>
    </source>
</evidence>
<keyword evidence="3 6" id="KW-0713">Self-incompatibility</keyword>
<sequence>MLTLAWAIEVKVTNTLEGRENLNIHCKSKDDDLGRHLLHFNQTFQWTFGHQIFGKTLFFCSIQWGNGQLLHFDAYVQTRDLSVCSLCEWYIKKNGPCRYEDFNAFRCYKWN</sequence>
<evidence type="ECO:0000313" key="8">
    <source>
        <dbReference type="Proteomes" id="UP000291084"/>
    </source>
</evidence>
<reference evidence="7 8" key="1">
    <citation type="journal article" date="2015" name="Sci. Rep.">
        <title>The power of single molecule real-time sequencing technology in the de novo assembly of a eukaryotic genome.</title>
        <authorList>
            <person name="Sakai H."/>
            <person name="Naito K."/>
            <person name="Ogiso-Tanaka E."/>
            <person name="Takahashi Y."/>
            <person name="Iseki K."/>
            <person name="Muto C."/>
            <person name="Satou K."/>
            <person name="Teruya K."/>
            <person name="Shiroma A."/>
            <person name="Shimoji M."/>
            <person name="Hirano T."/>
            <person name="Itoh T."/>
            <person name="Kaga A."/>
            <person name="Tomooka N."/>
        </authorList>
    </citation>
    <scope>NUCLEOTIDE SEQUENCE [LARGE SCALE GENOMIC DNA]</scope>
    <source>
        <strain evidence="8">cv. Shumari</strain>
    </source>
</reference>
<keyword evidence="8" id="KW-1185">Reference proteome</keyword>
<keyword evidence="4 6" id="KW-0964">Secreted</keyword>
<dbReference type="OrthoDB" id="1904574at2759"/>
<accession>A0A0S3RSR0</accession>
<evidence type="ECO:0000256" key="6">
    <source>
        <dbReference type="RuleBase" id="RU367044"/>
    </source>
</evidence>
<evidence type="ECO:0000256" key="1">
    <source>
        <dbReference type="ARBA" id="ARBA00004613"/>
    </source>
</evidence>
<dbReference type="AlphaFoldDB" id="A0A0S3RSR0"/>
<proteinExistence type="inferred from homology"/>